<dbReference type="RefSeq" id="WP_109742565.1">
    <property type="nucleotide sequence ID" value="NZ_QGGO01000008.1"/>
</dbReference>
<evidence type="ECO:0000256" key="1">
    <source>
        <dbReference type="SAM" id="Coils"/>
    </source>
</evidence>
<gene>
    <name evidence="2" type="ORF">LV89_01801</name>
</gene>
<dbReference type="EMBL" id="QGGO01000008">
    <property type="protein sequence ID" value="PWK26989.1"/>
    <property type="molecule type" value="Genomic_DNA"/>
</dbReference>
<feature type="coiled-coil region" evidence="1">
    <location>
        <begin position="201"/>
        <end position="231"/>
    </location>
</feature>
<dbReference type="OrthoDB" id="103556at2"/>
<dbReference type="InterPro" id="IPR022205">
    <property type="entry name" value="DUF3732"/>
</dbReference>
<reference evidence="2 3" key="1">
    <citation type="submission" date="2018-05" db="EMBL/GenBank/DDBJ databases">
        <title>Genomic Encyclopedia of Archaeal and Bacterial Type Strains, Phase II (KMG-II): from individual species to whole genera.</title>
        <authorList>
            <person name="Goeker M."/>
        </authorList>
    </citation>
    <scope>NUCLEOTIDE SEQUENCE [LARGE SCALE GENOMIC DNA]</scope>
    <source>
        <strain evidence="2 3">DSM 22214</strain>
    </source>
</reference>
<dbReference type="Gene3D" id="3.40.50.300">
    <property type="entry name" value="P-loop containing nucleotide triphosphate hydrolases"/>
    <property type="match status" value="1"/>
</dbReference>
<dbReference type="AlphaFoldDB" id="A0A316EEA0"/>
<proteinExistence type="predicted"/>
<dbReference type="SUPFAM" id="SSF52540">
    <property type="entry name" value="P-loop containing nucleoside triphosphate hydrolases"/>
    <property type="match status" value="1"/>
</dbReference>
<feature type="coiled-coil region" evidence="1">
    <location>
        <begin position="446"/>
        <end position="473"/>
    </location>
</feature>
<keyword evidence="1" id="KW-0175">Coiled coil</keyword>
<name>A0A316EEA0_9BACT</name>
<accession>A0A316EEA0</accession>
<keyword evidence="3" id="KW-1185">Reference proteome</keyword>
<dbReference type="InterPro" id="IPR027417">
    <property type="entry name" value="P-loop_NTPase"/>
</dbReference>
<feature type="coiled-coil region" evidence="1">
    <location>
        <begin position="357"/>
        <end position="419"/>
    </location>
</feature>
<sequence>MQIIDIILYSRSGEQRILSFDTGKVNIITGDSKTGKTAIIDIVDYCLGSSDFKVAEGVVREYVWWYAVRYQLKQGQILIARPNPIKYQNSASSVYFIQGDVVSIPIFEELKPNINTENLLQKLANIIGIDEYTHQAEMYTRPEMNVTFKHSRFYCFQPQTDIDQRDFLFYHQKKDIWTEQSIKDTLPYFLGAIDTESIKFVRQLAEKKRNFNRLERELKEAQSIVDKTIGQVFDLINEAKQVSLIQLNEFPKDREEGLKILQAVSTQDILQEKADAENEVLSSLQSQRFEKNKELDVIRQAIQSTEDYQRETQGYESEGTYQALRLESINIYPINTEVDNSVCPLCDSKLENTVPKIEQIKKSLIGLQANLQITKREKPKLKQYLDNLYKQQSELKNQNREIEKSINAIYKENEQAKRLKDLNIRKGRVLGRISLYLESKIEVADYSETRHKLTLLKNEIEALSNQLNSEDKEDKLASILDQLSLQMTTWAKELELEFKDRTIKFDIKKLTLYIISADKPRIRFDQTGSGENWVAYHLLIHFALHKYFVLNKRPTPNFLIIDQMSQAYFPPEKDINGTGEIEQSEDDKAINRLFDFIFKRTNELEGKLQTIIIDHAKLKDEKFEGAIKEEWRNGKKLVPVKWTEIHY</sequence>
<dbReference type="Pfam" id="PF12532">
    <property type="entry name" value="DUF3732"/>
    <property type="match status" value="1"/>
</dbReference>
<evidence type="ECO:0000313" key="3">
    <source>
        <dbReference type="Proteomes" id="UP000245489"/>
    </source>
</evidence>
<organism evidence="2 3">
    <name type="scientific">Arcicella aurantiaca</name>
    <dbReference type="NCBI Taxonomy" id="591202"/>
    <lineage>
        <taxon>Bacteria</taxon>
        <taxon>Pseudomonadati</taxon>
        <taxon>Bacteroidota</taxon>
        <taxon>Cytophagia</taxon>
        <taxon>Cytophagales</taxon>
        <taxon>Flectobacillaceae</taxon>
        <taxon>Arcicella</taxon>
    </lineage>
</organism>
<evidence type="ECO:0000313" key="2">
    <source>
        <dbReference type="EMBL" id="PWK26989.1"/>
    </source>
</evidence>
<protein>
    <submittedName>
        <fullName evidence="2">Uncharacterized protein DUF3732</fullName>
    </submittedName>
</protein>
<comment type="caution">
    <text evidence="2">The sequence shown here is derived from an EMBL/GenBank/DDBJ whole genome shotgun (WGS) entry which is preliminary data.</text>
</comment>
<dbReference type="Proteomes" id="UP000245489">
    <property type="component" value="Unassembled WGS sequence"/>
</dbReference>